<protein>
    <submittedName>
        <fullName evidence="1">Uncharacterized protein</fullName>
    </submittedName>
</protein>
<dbReference type="Proteomes" id="UP000485058">
    <property type="component" value="Unassembled WGS sequence"/>
</dbReference>
<comment type="caution">
    <text evidence="1">The sequence shown here is derived from an EMBL/GenBank/DDBJ whole genome shotgun (WGS) entry which is preliminary data.</text>
</comment>
<dbReference type="AlphaFoldDB" id="A0A699ZET1"/>
<reference evidence="1 2" key="1">
    <citation type="submission" date="2020-02" db="EMBL/GenBank/DDBJ databases">
        <title>Draft genome sequence of Haematococcus lacustris strain NIES-144.</title>
        <authorList>
            <person name="Morimoto D."/>
            <person name="Nakagawa S."/>
            <person name="Yoshida T."/>
            <person name="Sawayama S."/>
        </authorList>
    </citation>
    <scope>NUCLEOTIDE SEQUENCE [LARGE SCALE GENOMIC DNA]</scope>
    <source>
        <strain evidence="1 2">NIES-144</strain>
    </source>
</reference>
<gene>
    <name evidence="1" type="ORF">HaLaN_17819</name>
</gene>
<accession>A0A699ZET1</accession>
<evidence type="ECO:0000313" key="2">
    <source>
        <dbReference type="Proteomes" id="UP000485058"/>
    </source>
</evidence>
<evidence type="ECO:0000313" key="1">
    <source>
        <dbReference type="EMBL" id="GFH20661.1"/>
    </source>
</evidence>
<proteinExistence type="predicted"/>
<feature type="non-terminal residue" evidence="1">
    <location>
        <position position="1"/>
    </location>
</feature>
<keyword evidence="2" id="KW-1185">Reference proteome</keyword>
<organism evidence="1 2">
    <name type="scientific">Haematococcus lacustris</name>
    <name type="common">Green alga</name>
    <name type="synonym">Haematococcus pluvialis</name>
    <dbReference type="NCBI Taxonomy" id="44745"/>
    <lineage>
        <taxon>Eukaryota</taxon>
        <taxon>Viridiplantae</taxon>
        <taxon>Chlorophyta</taxon>
        <taxon>core chlorophytes</taxon>
        <taxon>Chlorophyceae</taxon>
        <taxon>CS clade</taxon>
        <taxon>Chlamydomonadales</taxon>
        <taxon>Haematococcaceae</taxon>
        <taxon>Haematococcus</taxon>
    </lineage>
</organism>
<sequence length="121" mass="13282">MAIASTMPHVCGKVVMVKIMLLGVPIYVLDRGTRQQRPWHRVSITTSNMEQLTAEQVARIRPPGYPVGQPGEAMYLVRCNDNHWLALGHADGSRLRDGEVDVLKLAEEGQPAVPGIQPGCE</sequence>
<name>A0A699ZET1_HAELA</name>
<dbReference type="EMBL" id="BLLF01001676">
    <property type="protein sequence ID" value="GFH20661.1"/>
    <property type="molecule type" value="Genomic_DNA"/>
</dbReference>